<evidence type="ECO:0000256" key="2">
    <source>
        <dbReference type="SAM" id="Coils"/>
    </source>
</evidence>
<dbReference type="Gramene" id="GBG62861">
    <property type="protein sequence ID" value="GBG62861"/>
    <property type="gene ID" value="CBR_g34232"/>
</dbReference>
<organism evidence="3 4">
    <name type="scientific">Chara braunii</name>
    <name type="common">Braun's stonewort</name>
    <dbReference type="NCBI Taxonomy" id="69332"/>
    <lineage>
        <taxon>Eukaryota</taxon>
        <taxon>Viridiplantae</taxon>
        <taxon>Streptophyta</taxon>
        <taxon>Charophyceae</taxon>
        <taxon>Charales</taxon>
        <taxon>Characeae</taxon>
        <taxon>Chara</taxon>
    </lineage>
</organism>
<evidence type="ECO:0000313" key="3">
    <source>
        <dbReference type="EMBL" id="GBG62861.1"/>
    </source>
</evidence>
<evidence type="ECO:0000313" key="4">
    <source>
        <dbReference type="Proteomes" id="UP000265515"/>
    </source>
</evidence>
<keyword evidence="1" id="KW-0732">Signal</keyword>
<dbReference type="AlphaFoldDB" id="A0A388JYG5"/>
<keyword evidence="4" id="KW-1185">Reference proteome</keyword>
<dbReference type="PANTHER" id="PTHR46769:SF2">
    <property type="entry name" value="FIBROCYSTIN-L ISOFORM 2 PRECURSOR-RELATED"/>
    <property type="match status" value="1"/>
</dbReference>
<keyword evidence="2" id="KW-0175">Coiled coil</keyword>
<reference evidence="3 4" key="1">
    <citation type="journal article" date="2018" name="Cell">
        <title>The Chara Genome: Secondary Complexity and Implications for Plant Terrestrialization.</title>
        <authorList>
            <person name="Nishiyama T."/>
            <person name="Sakayama H."/>
            <person name="Vries J.D."/>
            <person name="Buschmann H."/>
            <person name="Saint-Marcoux D."/>
            <person name="Ullrich K.K."/>
            <person name="Haas F.B."/>
            <person name="Vanderstraeten L."/>
            <person name="Becker D."/>
            <person name="Lang D."/>
            <person name="Vosolsobe S."/>
            <person name="Rombauts S."/>
            <person name="Wilhelmsson P.K.I."/>
            <person name="Janitza P."/>
            <person name="Kern R."/>
            <person name="Heyl A."/>
            <person name="Rumpler F."/>
            <person name="Villalobos L.I.A.C."/>
            <person name="Clay J.M."/>
            <person name="Skokan R."/>
            <person name="Toyoda A."/>
            <person name="Suzuki Y."/>
            <person name="Kagoshima H."/>
            <person name="Schijlen E."/>
            <person name="Tajeshwar N."/>
            <person name="Catarino B."/>
            <person name="Hetherington A.J."/>
            <person name="Saltykova A."/>
            <person name="Bonnot C."/>
            <person name="Breuninger H."/>
            <person name="Symeonidi A."/>
            <person name="Radhakrishnan G.V."/>
            <person name="Van Nieuwerburgh F."/>
            <person name="Deforce D."/>
            <person name="Chang C."/>
            <person name="Karol K.G."/>
            <person name="Hedrich R."/>
            <person name="Ulvskov P."/>
            <person name="Glockner G."/>
            <person name="Delwiche C.F."/>
            <person name="Petrasek J."/>
            <person name="Van de Peer Y."/>
            <person name="Friml J."/>
            <person name="Beilby M."/>
            <person name="Dolan L."/>
            <person name="Kohara Y."/>
            <person name="Sugano S."/>
            <person name="Fujiyama A."/>
            <person name="Delaux P.-M."/>
            <person name="Quint M."/>
            <person name="TheiBen G."/>
            <person name="Hagemann M."/>
            <person name="Harholt J."/>
            <person name="Dunand C."/>
            <person name="Zachgo S."/>
            <person name="Langdale J."/>
            <person name="Maumus F."/>
            <person name="Straeten D.V.D."/>
            <person name="Gould S.B."/>
            <person name="Rensing S.A."/>
        </authorList>
    </citation>
    <scope>NUCLEOTIDE SEQUENCE [LARGE SCALE GENOMIC DNA]</scope>
    <source>
        <strain evidence="3 4">S276</strain>
    </source>
</reference>
<dbReference type="PANTHER" id="PTHR46769">
    <property type="entry name" value="POLYCYSTIC KIDNEY AND HEPATIC DISEASE 1 (AUTOSOMAL RECESSIVE)-LIKE 1"/>
    <property type="match status" value="1"/>
</dbReference>
<dbReference type="Proteomes" id="UP000265515">
    <property type="component" value="Unassembled WGS sequence"/>
</dbReference>
<feature type="coiled-coil region" evidence="2">
    <location>
        <begin position="17"/>
        <end position="77"/>
    </location>
</feature>
<comment type="caution">
    <text evidence="3">The sequence shown here is derived from an EMBL/GenBank/DDBJ whole genome shotgun (WGS) entry which is preliminary data.</text>
</comment>
<dbReference type="EMBL" id="BFEA01000033">
    <property type="protein sequence ID" value="GBG62861.1"/>
    <property type="molecule type" value="Genomic_DNA"/>
</dbReference>
<gene>
    <name evidence="3" type="ORF">CBR_g34232</name>
</gene>
<protein>
    <submittedName>
        <fullName evidence="3">Uncharacterized protein</fullName>
    </submittedName>
</protein>
<evidence type="ECO:0000256" key="1">
    <source>
        <dbReference type="ARBA" id="ARBA00022729"/>
    </source>
</evidence>
<accession>A0A388JYG5</accession>
<dbReference type="InterPro" id="IPR052387">
    <property type="entry name" value="Fibrocystin"/>
</dbReference>
<sequence length="497" mass="55502">MYQKENVELRKKETEIKQQLEGDLAALRWEIRDLKENREIMGRSELTKQIDDLRAEMEALRKRNEETEEVAQLWRNEALRPGNKRGSINISTPASEGRAAIRLRTATTPEETRRLRAELCDLQERRRCDQTEVDMLKERSSAAEVGRLKAEAEIARLREQMSQLATDGAGCSTPGGQGTNLKEKMEEAAKTGYRTGRRGRVKMTPGRLPRSDGSASRANDRYVFLQEERKRLRALKKSGLEPLCREMGVAYKNMDITVEELAQLNAERMFGGSSEGLDKVDVEQGRGKTPSEDSNIAVMEEIGFGPPSRPVLSSSPPTSLSSLPHHRHHRYLVTVIVATSSPWTSQSSLPRHRQQCLVPTAAAIVDAQVGLLASNILVEGTESDDVENGRFGCRVDVTKFEDRQGQAKISNVFFRFCGQAGWSDTNTEAVSFSLLDDDSAVSYVRKSSFADSYSSAVAVRLSSGKDIFSFFNRTKKLLLFLLTSSELTVRSDKSSSQ</sequence>
<proteinExistence type="predicted"/>
<name>A0A388JYG5_CHABU</name>